<dbReference type="InterPro" id="IPR011059">
    <property type="entry name" value="Metal-dep_hydrolase_composite"/>
</dbReference>
<evidence type="ECO:0000259" key="3">
    <source>
        <dbReference type="Pfam" id="PF01979"/>
    </source>
</evidence>
<dbReference type="Proteomes" id="UP000532373">
    <property type="component" value="Unassembled WGS sequence"/>
</dbReference>
<evidence type="ECO:0000256" key="1">
    <source>
        <dbReference type="ARBA" id="ARBA00006745"/>
    </source>
</evidence>
<feature type="domain" description="Amidohydrolase-related" evidence="3">
    <location>
        <begin position="106"/>
        <end position="454"/>
    </location>
</feature>
<dbReference type="PROSITE" id="PS51318">
    <property type="entry name" value="TAT"/>
    <property type="match status" value="1"/>
</dbReference>
<dbReference type="GO" id="GO:0016810">
    <property type="term" value="F:hydrolase activity, acting on carbon-nitrogen (but not peptide) bonds"/>
    <property type="evidence" value="ECO:0007669"/>
    <property type="project" value="InterPro"/>
</dbReference>
<keyword evidence="2 4" id="KW-0378">Hydrolase</keyword>
<dbReference type="InterPro" id="IPR006311">
    <property type="entry name" value="TAT_signal"/>
</dbReference>
<dbReference type="InterPro" id="IPR050287">
    <property type="entry name" value="MTA/SAH_deaminase"/>
</dbReference>
<organism evidence="4 5">
    <name type="scientific">Aminobacter carboxidus</name>
    <dbReference type="NCBI Taxonomy" id="376165"/>
    <lineage>
        <taxon>Bacteria</taxon>
        <taxon>Pseudomonadati</taxon>
        <taxon>Pseudomonadota</taxon>
        <taxon>Alphaproteobacteria</taxon>
        <taxon>Hyphomicrobiales</taxon>
        <taxon>Phyllobacteriaceae</taxon>
        <taxon>Aminobacter</taxon>
    </lineage>
</organism>
<dbReference type="SUPFAM" id="SSF51556">
    <property type="entry name" value="Metallo-dependent hydrolases"/>
    <property type="match status" value="1"/>
</dbReference>
<dbReference type="Gene3D" id="2.30.40.10">
    <property type="entry name" value="Urease, subunit C, domain 1"/>
    <property type="match status" value="1"/>
</dbReference>
<evidence type="ECO:0000313" key="5">
    <source>
        <dbReference type="Proteomes" id="UP000532373"/>
    </source>
</evidence>
<dbReference type="PANTHER" id="PTHR43794:SF11">
    <property type="entry name" value="AMIDOHYDROLASE-RELATED DOMAIN-CONTAINING PROTEIN"/>
    <property type="match status" value="1"/>
</dbReference>
<evidence type="ECO:0000256" key="2">
    <source>
        <dbReference type="ARBA" id="ARBA00022801"/>
    </source>
</evidence>
<dbReference type="PANTHER" id="PTHR43794">
    <property type="entry name" value="AMINOHYDROLASE SSNA-RELATED"/>
    <property type="match status" value="1"/>
</dbReference>
<dbReference type="Gene3D" id="3.20.20.140">
    <property type="entry name" value="Metal-dependent hydrolases"/>
    <property type="match status" value="1"/>
</dbReference>
<dbReference type="NCBIfam" id="NF006056">
    <property type="entry name" value="PRK08204.1"/>
    <property type="match status" value="1"/>
</dbReference>
<sequence length="501" mass="53154">MSHSGSTDSGAPASKIGRRGFLKATLVMGAAAAAPVGSSAQTQGAAAGNPALGNEFVIRAGHILSMDGDVGDFASGEVHVKDGRIVAVGENLSVAGIEAVDATDMIVMPGFVDSHSHLWNAFLRGSIRGDDPVRGYFPTTNRAAPLCTPDDASASARFGLLEALLSGTTCINNFCHNTRSVEHANAEIRASIDLGVRTRFSYGTPGRGERLDTTGVEAVRKQWATGHPLITVGVNLQTPAPDILKSGGDDDKFVAEARFAKELGLPISLHYGNTAHGLVAFMDKHDLLGPHILFIHTQGLTEEERNTLVAKNVQFSMSPAIEIPYSTVRNGYIQFAELEQLGASLSLSVDASSAMATADFFTVMRALQWSHKQRADVDRALEPKRILEIATLGGAKALGLDREIGSLTPGKKADIILVRKTDLNIAPVIDPYFSLVFSGGARNVDTVIVDGVLVVKSGQHVRVDGSDVVAKAEQAGRAMHEKLEHIIANTKESVEQLNKKG</sequence>
<comment type="caution">
    <text evidence="4">The sequence shown here is derived from an EMBL/GenBank/DDBJ whole genome shotgun (WGS) entry which is preliminary data.</text>
</comment>
<dbReference type="InterPro" id="IPR032466">
    <property type="entry name" value="Metal_Hydrolase"/>
</dbReference>
<evidence type="ECO:0000313" key="4">
    <source>
        <dbReference type="EMBL" id="MBB6466804.1"/>
    </source>
</evidence>
<dbReference type="SUPFAM" id="SSF51338">
    <property type="entry name" value="Composite domain of metallo-dependent hydrolases"/>
    <property type="match status" value="1"/>
</dbReference>
<proteinExistence type="inferred from homology"/>
<gene>
    <name evidence="4" type="ORF">HNQ96_002680</name>
</gene>
<dbReference type="Pfam" id="PF01979">
    <property type="entry name" value="Amidohydro_1"/>
    <property type="match status" value="1"/>
</dbReference>
<reference evidence="4 5" key="1">
    <citation type="submission" date="2020-08" db="EMBL/GenBank/DDBJ databases">
        <title>Genomic Encyclopedia of Type Strains, Phase IV (KMG-IV): sequencing the most valuable type-strain genomes for metagenomic binning, comparative biology and taxonomic classification.</title>
        <authorList>
            <person name="Goeker M."/>
        </authorList>
    </citation>
    <scope>NUCLEOTIDE SEQUENCE [LARGE SCALE GENOMIC DNA]</scope>
    <source>
        <strain evidence="4 5">DSM 17454</strain>
    </source>
</reference>
<dbReference type="AlphaFoldDB" id="A0A8E1WFT8"/>
<accession>A0A8E1WFT8</accession>
<dbReference type="InterPro" id="IPR006680">
    <property type="entry name" value="Amidohydro-rel"/>
</dbReference>
<name>A0A8E1WFT8_9HYPH</name>
<dbReference type="RefSeq" id="WP_184769234.1">
    <property type="nucleotide sequence ID" value="NZ_JACHGI010000004.1"/>
</dbReference>
<comment type="similarity">
    <text evidence="1">Belongs to the metallo-dependent hydrolases superfamily. ATZ/TRZ family.</text>
</comment>
<dbReference type="EMBL" id="JACHGI010000004">
    <property type="protein sequence ID" value="MBB6466804.1"/>
    <property type="molecule type" value="Genomic_DNA"/>
</dbReference>
<protein>
    <submittedName>
        <fullName evidence="4">Cytosine/adenosine deaminase-related metal-dependent hydrolase</fullName>
    </submittedName>
</protein>